<proteinExistence type="predicted"/>
<dbReference type="GO" id="GO:0016020">
    <property type="term" value="C:membrane"/>
    <property type="evidence" value="ECO:0007669"/>
    <property type="project" value="UniProtKB-SubCell"/>
</dbReference>
<keyword evidence="6" id="KW-0472">Membrane</keyword>
<evidence type="ECO:0000256" key="5">
    <source>
        <dbReference type="ARBA" id="ARBA00023128"/>
    </source>
</evidence>
<protein>
    <recommendedName>
        <fullName evidence="9">DUF676 domain-containing protein</fullName>
    </recommendedName>
</protein>
<keyword evidence="8" id="KW-1185">Reference proteome</keyword>
<dbReference type="PANTHER" id="PTHR48182">
    <property type="entry name" value="PROTEIN SERAC1"/>
    <property type="match status" value="1"/>
</dbReference>
<dbReference type="PANTHER" id="PTHR48182:SF2">
    <property type="entry name" value="PROTEIN SERAC1"/>
    <property type="match status" value="1"/>
</dbReference>
<dbReference type="GO" id="GO:0005783">
    <property type="term" value="C:endoplasmic reticulum"/>
    <property type="evidence" value="ECO:0007669"/>
    <property type="project" value="UniProtKB-SubCell"/>
</dbReference>
<accession>A0A1E3BEI7</accession>
<evidence type="ECO:0000313" key="8">
    <source>
        <dbReference type="Proteomes" id="UP000094569"/>
    </source>
</evidence>
<dbReference type="OrthoDB" id="5086500at2759"/>
<gene>
    <name evidence="7" type="ORF">SI65_05955</name>
</gene>
<comment type="subcellular location">
    <subcellularLocation>
        <location evidence="2">Endoplasmic reticulum</location>
    </subcellularLocation>
    <subcellularLocation>
        <location evidence="3">Membrane</location>
    </subcellularLocation>
    <subcellularLocation>
        <location evidence="1">Mitochondrion</location>
    </subcellularLocation>
</comment>
<sequence length="195" mass="21631">MEKLRPGLTTVYSGQNPVVDIVAVHSPNRNSIQSFTSTATGKFWLGDEDMLPRDIPNCRVLVYNHGGSGSIMGAATELVESLVHNRRSESSTERPIMFICHSVGGIIAKQAIIHSKSCENKTLEAAYSIYVSTYSLLFVGMPDSQLLNSGILRDVEDAFEPMMERFRTSSLWEISIPVKDCDMEDFVPVRNSRIG</sequence>
<dbReference type="Gene3D" id="3.40.50.1820">
    <property type="entry name" value="alpha/beta hydrolase"/>
    <property type="match status" value="1"/>
</dbReference>
<keyword evidence="4" id="KW-0256">Endoplasmic reticulum</keyword>
<dbReference type="SUPFAM" id="SSF53474">
    <property type="entry name" value="alpha/beta-Hydrolases"/>
    <property type="match status" value="1"/>
</dbReference>
<evidence type="ECO:0008006" key="9">
    <source>
        <dbReference type="Google" id="ProtNLM"/>
    </source>
</evidence>
<evidence type="ECO:0000256" key="3">
    <source>
        <dbReference type="ARBA" id="ARBA00004370"/>
    </source>
</evidence>
<dbReference type="InterPro" id="IPR029058">
    <property type="entry name" value="AB_hydrolase_fold"/>
</dbReference>
<reference evidence="7 8" key="1">
    <citation type="journal article" date="2016" name="BMC Genomics">
        <title>Comparative genomic and transcriptomic analyses of the Fuzhuan brick tea-fermentation fungus Aspergillus cristatus.</title>
        <authorList>
            <person name="Ge Y."/>
            <person name="Wang Y."/>
            <person name="Liu Y."/>
            <person name="Tan Y."/>
            <person name="Ren X."/>
            <person name="Zhang X."/>
            <person name="Hyde K.D."/>
            <person name="Liu Y."/>
            <person name="Liu Z."/>
        </authorList>
    </citation>
    <scope>NUCLEOTIDE SEQUENCE [LARGE SCALE GENOMIC DNA]</scope>
    <source>
        <strain evidence="7 8">GZAAS20.1005</strain>
    </source>
</reference>
<keyword evidence="5" id="KW-0496">Mitochondrion</keyword>
<organism evidence="7 8">
    <name type="scientific">Aspergillus cristatus</name>
    <name type="common">Chinese Fuzhuan brick tea-fermentation fungus</name>
    <name type="synonym">Eurotium cristatum</name>
    <dbReference type="NCBI Taxonomy" id="573508"/>
    <lineage>
        <taxon>Eukaryota</taxon>
        <taxon>Fungi</taxon>
        <taxon>Dikarya</taxon>
        <taxon>Ascomycota</taxon>
        <taxon>Pezizomycotina</taxon>
        <taxon>Eurotiomycetes</taxon>
        <taxon>Eurotiomycetidae</taxon>
        <taxon>Eurotiales</taxon>
        <taxon>Aspergillaceae</taxon>
        <taxon>Aspergillus</taxon>
        <taxon>Aspergillus subgen. Aspergillus</taxon>
    </lineage>
</organism>
<dbReference type="VEuPathDB" id="FungiDB:SI65_05955"/>
<dbReference type="EMBL" id="JXNT01000005">
    <property type="protein sequence ID" value="ODM19337.1"/>
    <property type="molecule type" value="Genomic_DNA"/>
</dbReference>
<evidence type="ECO:0000256" key="1">
    <source>
        <dbReference type="ARBA" id="ARBA00004173"/>
    </source>
</evidence>
<dbReference type="Proteomes" id="UP000094569">
    <property type="component" value="Unassembled WGS sequence"/>
</dbReference>
<evidence type="ECO:0000256" key="6">
    <source>
        <dbReference type="ARBA" id="ARBA00023136"/>
    </source>
</evidence>
<evidence type="ECO:0000256" key="2">
    <source>
        <dbReference type="ARBA" id="ARBA00004240"/>
    </source>
</evidence>
<evidence type="ECO:0000313" key="7">
    <source>
        <dbReference type="EMBL" id="ODM19337.1"/>
    </source>
</evidence>
<dbReference type="AlphaFoldDB" id="A0A1E3BEI7"/>
<comment type="caution">
    <text evidence="7">The sequence shown here is derived from an EMBL/GenBank/DDBJ whole genome shotgun (WGS) entry which is preliminary data.</text>
</comment>
<dbReference type="InterPro" id="IPR052374">
    <property type="entry name" value="SERAC1"/>
</dbReference>
<evidence type="ECO:0000256" key="4">
    <source>
        <dbReference type="ARBA" id="ARBA00022824"/>
    </source>
</evidence>
<name>A0A1E3BEI7_ASPCR</name>
<dbReference type="GO" id="GO:0005739">
    <property type="term" value="C:mitochondrion"/>
    <property type="evidence" value="ECO:0007669"/>
    <property type="project" value="UniProtKB-SubCell"/>
</dbReference>